<dbReference type="Pfam" id="PF07963">
    <property type="entry name" value="N_methyl"/>
    <property type="match status" value="1"/>
</dbReference>
<protein>
    <submittedName>
        <fullName evidence="2">Tfp pilus assembly protein PilW-like protein</fullName>
    </submittedName>
</protein>
<keyword evidence="1" id="KW-0472">Membrane</keyword>
<dbReference type="InterPro" id="IPR032092">
    <property type="entry name" value="PilW"/>
</dbReference>
<proteinExistence type="predicted"/>
<dbReference type="Proteomes" id="UP000001231">
    <property type="component" value="Chromosome"/>
</dbReference>
<keyword evidence="1" id="KW-0812">Transmembrane</keyword>
<dbReference type="HOGENOM" id="CLU_1110252_0_0_6"/>
<dbReference type="InParanoid" id="C7RCS9"/>
<dbReference type="EMBL" id="CP001707">
    <property type="protein sequence ID" value="ACV27071.1"/>
    <property type="molecule type" value="Genomic_DNA"/>
</dbReference>
<dbReference type="eggNOG" id="COG4966">
    <property type="taxonomic scope" value="Bacteria"/>
</dbReference>
<dbReference type="InterPro" id="IPR012902">
    <property type="entry name" value="N_methyl_site"/>
</dbReference>
<dbReference type="KEGG" id="kko:Kkor_1659"/>
<evidence type="ECO:0000313" key="3">
    <source>
        <dbReference type="Proteomes" id="UP000001231"/>
    </source>
</evidence>
<name>C7RCS9_KANKD</name>
<sequence>MTNSKMMNSLKSKQQAFTLIEYMVAILLGLILLGGLTYLFIGMKRSNETQSSIAQMQESGRFAMYYLTNDIQYAGWANVEEKGYGFYTSPAFDFASGTADGGSAAASDSIKIRYEAPADCLGNASGGIVENRYYVEDGQLMCEGVAGTPQPLISNVDALHFLYGVDTDGDTVPNKFIRADQIASNERESIAAVKVMLILSSSNDIRPDTSAQSFSVMGHDDTYDVSDKKARKIFSTTISVPNKPEFIITT</sequence>
<gene>
    <name evidence="2" type="ordered locus">Kkor_1659</name>
</gene>
<keyword evidence="3" id="KW-1185">Reference proteome</keyword>
<dbReference type="Pfam" id="PF16074">
    <property type="entry name" value="PilW"/>
    <property type="match status" value="1"/>
</dbReference>
<dbReference type="AlphaFoldDB" id="C7RCS9"/>
<reference evidence="2 3" key="1">
    <citation type="journal article" date="2009" name="Stand. Genomic Sci.">
        <title>Complete genome sequence of Kangiella koreensis type strain (SW-125).</title>
        <authorList>
            <person name="Han C."/>
            <person name="Sikorski J."/>
            <person name="Lapidus A."/>
            <person name="Nolan M."/>
            <person name="Glavina Del Rio T."/>
            <person name="Tice H."/>
            <person name="Cheng J.F."/>
            <person name="Lucas S."/>
            <person name="Chen F."/>
            <person name="Copeland A."/>
            <person name="Ivanova N."/>
            <person name="Mavromatis K."/>
            <person name="Ovchinnikova G."/>
            <person name="Pati A."/>
            <person name="Bruce D."/>
            <person name="Goodwin L."/>
            <person name="Pitluck S."/>
            <person name="Chen A."/>
            <person name="Palaniappan K."/>
            <person name="Land M."/>
            <person name="Hauser L."/>
            <person name="Chang Y.J."/>
            <person name="Jeffries C.D."/>
            <person name="Chain P."/>
            <person name="Saunders E."/>
            <person name="Brettin T."/>
            <person name="Goker M."/>
            <person name="Tindall B.J."/>
            <person name="Bristow J."/>
            <person name="Eisen J.A."/>
            <person name="Markowitz V."/>
            <person name="Hugenholtz P."/>
            <person name="Kyrpides N.C."/>
            <person name="Klenk H.P."/>
            <person name="Detter J.C."/>
        </authorList>
    </citation>
    <scope>NUCLEOTIDE SEQUENCE [LARGE SCALE GENOMIC DNA]</scope>
    <source>
        <strain evidence="3">DSM 16069 / KCTC 12182 / SW-125</strain>
    </source>
</reference>
<evidence type="ECO:0000313" key="2">
    <source>
        <dbReference type="EMBL" id="ACV27071.1"/>
    </source>
</evidence>
<keyword evidence="1" id="KW-1133">Transmembrane helix</keyword>
<dbReference type="GO" id="GO:0043683">
    <property type="term" value="P:type IV pilus assembly"/>
    <property type="evidence" value="ECO:0007669"/>
    <property type="project" value="InterPro"/>
</dbReference>
<feature type="transmembrane region" description="Helical" evidence="1">
    <location>
        <begin position="20"/>
        <end position="41"/>
    </location>
</feature>
<evidence type="ECO:0000256" key="1">
    <source>
        <dbReference type="SAM" id="Phobius"/>
    </source>
</evidence>
<dbReference type="RefSeq" id="WP_015780677.1">
    <property type="nucleotide sequence ID" value="NC_013166.1"/>
</dbReference>
<organism evidence="2 3">
    <name type="scientific">Kangiella koreensis (strain DSM 16069 / JCM 12317 / KCTC 12182 / SW-125)</name>
    <dbReference type="NCBI Taxonomy" id="523791"/>
    <lineage>
        <taxon>Bacteria</taxon>
        <taxon>Pseudomonadati</taxon>
        <taxon>Pseudomonadota</taxon>
        <taxon>Gammaproteobacteria</taxon>
        <taxon>Kangiellales</taxon>
        <taxon>Kangiellaceae</taxon>
        <taxon>Kangiella</taxon>
    </lineage>
</organism>
<accession>C7RCS9</accession>
<dbReference type="STRING" id="523791.Kkor_1659"/>